<feature type="compositionally biased region" description="Basic residues" evidence="1">
    <location>
        <begin position="190"/>
        <end position="199"/>
    </location>
</feature>
<dbReference type="Proteomes" id="UP001180020">
    <property type="component" value="Unassembled WGS sequence"/>
</dbReference>
<dbReference type="EMBL" id="JAUJYO010000019">
    <property type="protein sequence ID" value="KAK1287857.1"/>
    <property type="molecule type" value="Genomic_DNA"/>
</dbReference>
<comment type="caution">
    <text evidence="2">The sequence shown here is derived from an EMBL/GenBank/DDBJ whole genome shotgun (WGS) entry which is preliminary data.</text>
</comment>
<evidence type="ECO:0000313" key="3">
    <source>
        <dbReference type="Proteomes" id="UP001180020"/>
    </source>
</evidence>
<feature type="compositionally biased region" description="Polar residues" evidence="1">
    <location>
        <begin position="213"/>
        <end position="232"/>
    </location>
</feature>
<evidence type="ECO:0000313" key="2">
    <source>
        <dbReference type="EMBL" id="KAK1287857.1"/>
    </source>
</evidence>
<evidence type="ECO:0000256" key="1">
    <source>
        <dbReference type="SAM" id="MobiDB-lite"/>
    </source>
</evidence>
<name>A0AAV9CIE5_ACOCL</name>
<reference evidence="2" key="1">
    <citation type="journal article" date="2023" name="Nat. Commun.">
        <title>Diploid and tetraploid genomes of Acorus and the evolution of monocots.</title>
        <authorList>
            <person name="Ma L."/>
            <person name="Liu K.W."/>
            <person name="Li Z."/>
            <person name="Hsiao Y.Y."/>
            <person name="Qi Y."/>
            <person name="Fu T."/>
            <person name="Tang G.D."/>
            <person name="Zhang D."/>
            <person name="Sun W.H."/>
            <person name="Liu D.K."/>
            <person name="Li Y."/>
            <person name="Chen G.Z."/>
            <person name="Liu X.D."/>
            <person name="Liao X.Y."/>
            <person name="Jiang Y.T."/>
            <person name="Yu X."/>
            <person name="Hao Y."/>
            <person name="Huang J."/>
            <person name="Zhao X.W."/>
            <person name="Ke S."/>
            <person name="Chen Y.Y."/>
            <person name="Wu W.L."/>
            <person name="Hsu J.L."/>
            <person name="Lin Y.F."/>
            <person name="Huang M.D."/>
            <person name="Li C.Y."/>
            <person name="Huang L."/>
            <person name="Wang Z.W."/>
            <person name="Zhao X."/>
            <person name="Zhong W.Y."/>
            <person name="Peng D.H."/>
            <person name="Ahmad S."/>
            <person name="Lan S."/>
            <person name="Zhang J.S."/>
            <person name="Tsai W.C."/>
            <person name="Van de Peer Y."/>
            <person name="Liu Z.J."/>
        </authorList>
    </citation>
    <scope>NUCLEOTIDE SEQUENCE</scope>
    <source>
        <strain evidence="2">CP</strain>
    </source>
</reference>
<protein>
    <submittedName>
        <fullName evidence="2">Uncharacterized protein</fullName>
    </submittedName>
</protein>
<gene>
    <name evidence="2" type="ORF">QJS10_CPB19g00283</name>
</gene>
<accession>A0AAV9CIE5</accession>
<feature type="region of interest" description="Disordered" evidence="1">
    <location>
        <begin position="162"/>
        <end position="254"/>
    </location>
</feature>
<feature type="compositionally biased region" description="Polar residues" evidence="1">
    <location>
        <begin position="162"/>
        <end position="186"/>
    </location>
</feature>
<proteinExistence type="predicted"/>
<reference evidence="2" key="2">
    <citation type="submission" date="2023-06" db="EMBL/GenBank/DDBJ databases">
        <authorList>
            <person name="Ma L."/>
            <person name="Liu K.-W."/>
            <person name="Li Z."/>
            <person name="Hsiao Y.-Y."/>
            <person name="Qi Y."/>
            <person name="Fu T."/>
            <person name="Tang G."/>
            <person name="Zhang D."/>
            <person name="Sun W.-H."/>
            <person name="Liu D.-K."/>
            <person name="Li Y."/>
            <person name="Chen G.-Z."/>
            <person name="Liu X.-D."/>
            <person name="Liao X.-Y."/>
            <person name="Jiang Y.-T."/>
            <person name="Yu X."/>
            <person name="Hao Y."/>
            <person name="Huang J."/>
            <person name="Zhao X.-W."/>
            <person name="Ke S."/>
            <person name="Chen Y.-Y."/>
            <person name="Wu W.-L."/>
            <person name="Hsu J.-L."/>
            <person name="Lin Y.-F."/>
            <person name="Huang M.-D."/>
            <person name="Li C.-Y."/>
            <person name="Huang L."/>
            <person name="Wang Z.-W."/>
            <person name="Zhao X."/>
            <person name="Zhong W.-Y."/>
            <person name="Peng D.-H."/>
            <person name="Ahmad S."/>
            <person name="Lan S."/>
            <person name="Zhang J.-S."/>
            <person name="Tsai W.-C."/>
            <person name="Van De Peer Y."/>
            <person name="Liu Z.-J."/>
        </authorList>
    </citation>
    <scope>NUCLEOTIDE SEQUENCE</scope>
    <source>
        <strain evidence="2">CP</strain>
        <tissue evidence="2">Leaves</tissue>
    </source>
</reference>
<dbReference type="AlphaFoldDB" id="A0AAV9CIE5"/>
<sequence length="312" mass="34323">MRIRNVQGTHPHPPANAQVGHVLRLISKAHHTSETVKLQSFFTEADIVALQQKMVLPLHALSPTSLTTPPLSGFVPEGHWSEKSSKLLQKAGFHMSDMASLGTLPKKIIPFGMTKTQAHLIHAGEKIPIARRGLGFVQTPVIVKSATRGDLSSNHIQVEMMNNSSTSEPQSSQADPTSASINNTQSESRRARRQGRQAQRRVSLMGHDEATQESHSVQQDSKQRVTLVSQRPQKSKMKSKVVHAPPTRQSVFSRLGPIPPHFEDRYAVHSLYPATSPTWGQSQGGSTTCDVLELPCVSVFLKAYHYSSVCIE</sequence>
<keyword evidence="3" id="KW-1185">Reference proteome</keyword>
<organism evidence="2 3">
    <name type="scientific">Acorus calamus</name>
    <name type="common">Sweet flag</name>
    <dbReference type="NCBI Taxonomy" id="4465"/>
    <lineage>
        <taxon>Eukaryota</taxon>
        <taxon>Viridiplantae</taxon>
        <taxon>Streptophyta</taxon>
        <taxon>Embryophyta</taxon>
        <taxon>Tracheophyta</taxon>
        <taxon>Spermatophyta</taxon>
        <taxon>Magnoliopsida</taxon>
        <taxon>Liliopsida</taxon>
        <taxon>Acoraceae</taxon>
        <taxon>Acorus</taxon>
    </lineage>
</organism>